<feature type="domain" description="Transcription regulator BetR N-terminal" evidence="1">
    <location>
        <begin position="27"/>
        <end position="75"/>
    </location>
</feature>
<keyword evidence="3" id="KW-1185">Reference proteome</keyword>
<reference evidence="2 3" key="1">
    <citation type="submission" date="2024-09" db="EMBL/GenBank/DDBJ databases">
        <authorList>
            <person name="Sun Q."/>
            <person name="Mori K."/>
        </authorList>
    </citation>
    <scope>NUCLEOTIDE SEQUENCE [LARGE SCALE GENOMIC DNA]</scope>
    <source>
        <strain evidence="2 3">NCAIM B.02415</strain>
    </source>
</reference>
<proteinExistence type="predicted"/>
<dbReference type="RefSeq" id="WP_377024117.1">
    <property type="nucleotide sequence ID" value="NZ_JBHLTS010000024.1"/>
</dbReference>
<evidence type="ECO:0000313" key="3">
    <source>
        <dbReference type="Proteomes" id="UP001589828"/>
    </source>
</evidence>
<comment type="caution">
    <text evidence="2">The sequence shown here is derived from an EMBL/GenBank/DDBJ whole genome shotgun (WGS) entry which is preliminary data.</text>
</comment>
<accession>A0ABV6LA65</accession>
<sequence>MDNNSAQQSFFNHIKSKLASHLSFVDEIAEILNISNDSAYRRIRGEKPISLDETRVLCNKFQVSIDQLLHTKNNTVLFSGNRVDSINFRFNEYLLDVANNLRLFKTLKNAQIFFFNKDVPLFHFMQFPELSAFKFFFWKRTLIGYPELAKQQFTGPESDEELLQIANDVIRLYTDISSTEIWTEESIHVTIRQIEFYRHTNVFINTGMLLKVYNQLEELLNHLEMQAEAGRKFIYNQQAMPNNQPYHIYINECLLGDNSIFVQGDGRQIAYLNHNGLNFMGTQDQSFCDYTYKNLQNIISKSTHISLVGAKERSIFFNKLREKIHERIRSIN</sequence>
<dbReference type="EMBL" id="JBHLTS010000024">
    <property type="protein sequence ID" value="MFC0516331.1"/>
    <property type="molecule type" value="Genomic_DNA"/>
</dbReference>
<organism evidence="2 3">
    <name type="scientific">Mucilaginibacter angelicae</name>
    <dbReference type="NCBI Taxonomy" id="869718"/>
    <lineage>
        <taxon>Bacteria</taxon>
        <taxon>Pseudomonadati</taxon>
        <taxon>Bacteroidota</taxon>
        <taxon>Sphingobacteriia</taxon>
        <taxon>Sphingobacteriales</taxon>
        <taxon>Sphingobacteriaceae</taxon>
        <taxon>Mucilaginibacter</taxon>
    </lineage>
</organism>
<evidence type="ECO:0000313" key="2">
    <source>
        <dbReference type="EMBL" id="MFC0516331.1"/>
    </source>
</evidence>
<dbReference type="InterPro" id="IPR013975">
    <property type="entry name" value="Tscrpt_reg_BetR_N"/>
</dbReference>
<evidence type="ECO:0000259" key="1">
    <source>
        <dbReference type="Pfam" id="PF08667"/>
    </source>
</evidence>
<gene>
    <name evidence="2" type="ORF">ACFFGT_19085</name>
</gene>
<name>A0ABV6LA65_9SPHI</name>
<dbReference type="Proteomes" id="UP001589828">
    <property type="component" value="Unassembled WGS sequence"/>
</dbReference>
<protein>
    <submittedName>
        <fullName evidence="2">Helix-turn-helix domain-containing protein</fullName>
    </submittedName>
</protein>
<dbReference type="Pfam" id="PF08667">
    <property type="entry name" value="BetR"/>
    <property type="match status" value="1"/>
</dbReference>